<evidence type="ECO:0008006" key="4">
    <source>
        <dbReference type="Google" id="ProtNLM"/>
    </source>
</evidence>
<keyword evidence="1" id="KW-0732">Signal</keyword>
<accession>A0ABV8EEW3</accession>
<dbReference type="EMBL" id="JBHSBD010000127">
    <property type="protein sequence ID" value="MFC3970883.1"/>
    <property type="molecule type" value="Genomic_DNA"/>
</dbReference>
<dbReference type="RefSeq" id="WP_247261362.1">
    <property type="nucleotide sequence ID" value="NZ_JALJQZ010000020.1"/>
</dbReference>
<protein>
    <recommendedName>
        <fullName evidence="4">Transporter substrate-binding domain-containing protein</fullName>
    </recommendedName>
</protein>
<keyword evidence="3" id="KW-1185">Reference proteome</keyword>
<dbReference type="SUPFAM" id="SSF53850">
    <property type="entry name" value="Periplasmic binding protein-like II"/>
    <property type="match status" value="1"/>
</dbReference>
<evidence type="ECO:0000313" key="2">
    <source>
        <dbReference type="EMBL" id="MFC3970883.1"/>
    </source>
</evidence>
<name>A0ABV8EEW3_9HYPH</name>
<dbReference type="Proteomes" id="UP001595697">
    <property type="component" value="Unassembled WGS sequence"/>
</dbReference>
<organism evidence="2 3">
    <name type="scientific">Rhizobium lemnae</name>
    <dbReference type="NCBI Taxonomy" id="1214924"/>
    <lineage>
        <taxon>Bacteria</taxon>
        <taxon>Pseudomonadati</taxon>
        <taxon>Pseudomonadota</taxon>
        <taxon>Alphaproteobacteria</taxon>
        <taxon>Hyphomicrobiales</taxon>
        <taxon>Rhizobiaceae</taxon>
        <taxon>Rhizobium/Agrobacterium group</taxon>
        <taxon>Rhizobium</taxon>
    </lineage>
</organism>
<gene>
    <name evidence="2" type="ORF">ACFOVS_22700</name>
</gene>
<feature type="chain" id="PRO_5047263895" description="Transporter substrate-binding domain-containing protein" evidence="1">
    <location>
        <begin position="25"/>
        <end position="289"/>
    </location>
</feature>
<proteinExistence type="predicted"/>
<reference evidence="3" key="1">
    <citation type="journal article" date="2019" name="Int. J. Syst. Evol. Microbiol.">
        <title>The Global Catalogue of Microorganisms (GCM) 10K type strain sequencing project: providing services to taxonomists for standard genome sequencing and annotation.</title>
        <authorList>
            <consortium name="The Broad Institute Genomics Platform"/>
            <consortium name="The Broad Institute Genome Sequencing Center for Infectious Disease"/>
            <person name="Wu L."/>
            <person name="Ma J."/>
        </authorList>
    </citation>
    <scope>NUCLEOTIDE SEQUENCE [LARGE SCALE GENOMIC DNA]</scope>
    <source>
        <strain evidence="3">TBRC 5781</strain>
    </source>
</reference>
<evidence type="ECO:0000256" key="1">
    <source>
        <dbReference type="SAM" id="SignalP"/>
    </source>
</evidence>
<feature type="signal peptide" evidence="1">
    <location>
        <begin position="1"/>
        <end position="24"/>
    </location>
</feature>
<evidence type="ECO:0000313" key="3">
    <source>
        <dbReference type="Proteomes" id="UP001595697"/>
    </source>
</evidence>
<sequence>MRRRQFMALSASTLALPWVRRAFAGDETPIFYNATEKLDDASLPAKALRLALSKVDKPYVLQQSPVGYPTQSGLVNALATGGDVDICWVGVDRTVWDATLPVPFPIDGGLLGYRLFLINGERQIDFQSVRSIEALRRFIAIQGPGWGDIDILRNAGITVRTGLYKNLFRMTVGGRADFFPRAAFEAINEQKQRVSTAPNLAVEQNLILKYNFALMFFVSKKKPELQKDILKGLQTAHADGSYQAMFKTDQNVATALKEGNLEKRILIEIENPTLPRDVNAIDRRYWFSV</sequence>
<comment type="caution">
    <text evidence="2">The sequence shown here is derived from an EMBL/GenBank/DDBJ whole genome shotgun (WGS) entry which is preliminary data.</text>
</comment>